<gene>
    <name evidence="2" type="ORF">DFQ59_102437</name>
</gene>
<evidence type="ECO:0000259" key="1">
    <source>
        <dbReference type="Pfam" id="PF09356"/>
    </source>
</evidence>
<reference evidence="2 3" key="1">
    <citation type="submission" date="2018-07" db="EMBL/GenBank/DDBJ databases">
        <title>Genomic Encyclopedia of Type Strains, Phase IV (KMG-IV): sequencing the most valuable type-strain genomes for metagenomic binning, comparative biology and taxonomic classification.</title>
        <authorList>
            <person name="Goeker M."/>
        </authorList>
    </citation>
    <scope>NUCLEOTIDE SEQUENCE [LARGE SCALE GENOMIC DNA]</scope>
    <source>
        <strain evidence="2 3">DSM 26407</strain>
    </source>
</reference>
<dbReference type="Pfam" id="PF09356">
    <property type="entry name" value="Phage_BR0599"/>
    <property type="match status" value="1"/>
</dbReference>
<dbReference type="RefSeq" id="WP_170142064.1">
    <property type="nucleotide sequence ID" value="NZ_QPJY01000002.1"/>
</dbReference>
<comment type="caution">
    <text evidence="2">The sequence shown here is derived from an EMBL/GenBank/DDBJ whole genome shotgun (WGS) entry which is preliminary data.</text>
</comment>
<keyword evidence="3" id="KW-1185">Reference proteome</keyword>
<dbReference type="EMBL" id="QPJY01000002">
    <property type="protein sequence ID" value="RCX32084.1"/>
    <property type="molecule type" value="Genomic_DNA"/>
</dbReference>
<evidence type="ECO:0000313" key="3">
    <source>
        <dbReference type="Proteomes" id="UP000252707"/>
    </source>
</evidence>
<dbReference type="InterPro" id="IPR011928">
    <property type="entry name" value="Phage_phiJL001_Gp84"/>
</dbReference>
<proteinExistence type="predicted"/>
<dbReference type="InterPro" id="IPR018964">
    <property type="entry name" value="Phage_phiJL001_Gp84_C"/>
</dbReference>
<name>A0A369CJR1_9GAMM</name>
<dbReference type="NCBIfam" id="TIGR02218">
    <property type="entry name" value="phg_TIGR02218"/>
    <property type="match status" value="1"/>
</dbReference>
<accession>A0A369CJR1</accession>
<organism evidence="2 3">
    <name type="scientific">Thioalbus denitrificans</name>
    <dbReference type="NCBI Taxonomy" id="547122"/>
    <lineage>
        <taxon>Bacteria</taxon>
        <taxon>Pseudomonadati</taxon>
        <taxon>Pseudomonadota</taxon>
        <taxon>Gammaproteobacteria</taxon>
        <taxon>Chromatiales</taxon>
        <taxon>Ectothiorhodospiraceae</taxon>
        <taxon>Thioalbus</taxon>
    </lineage>
</organism>
<sequence>MRPISAARQTELEAGRACRAVRFHLRDGTAFGVCNHTRPLTIDGVVYEPASGDWRAPLRSYIDTAVDNLQLSGGWGDYNEQSLIEGLFNECYIVAGIAFWKLSPPEFMTTFRGDMGKLQWSRDGFQFQAEDIMQKLSRPLGRTAGPDCQVELGSTGVGQCNVDLSLYEVSGTVTAVDGSHPRVTFTDSGLTQTVPYWTDGLITWDTGDNAGLSYTVEAHAAGGELTLQLPARRAISIGDTFTITPGCDHTDGAGGCDKFGNRPNYQGLPFVRPETQIAGES</sequence>
<dbReference type="Pfam" id="PF09931">
    <property type="entry name" value="Phage_phiJL001_Gp84_N"/>
    <property type="match status" value="1"/>
</dbReference>
<dbReference type="AlphaFoldDB" id="A0A369CJR1"/>
<dbReference type="Proteomes" id="UP000252707">
    <property type="component" value="Unassembled WGS sequence"/>
</dbReference>
<protein>
    <submittedName>
        <fullName evidence="2">Putative phage protein (TIGR02218 family)</fullName>
    </submittedName>
</protein>
<feature type="domain" description="Bacteriophage phiJL001 Gp84 C-terminal" evidence="1">
    <location>
        <begin position="196"/>
        <end position="271"/>
    </location>
</feature>
<evidence type="ECO:0000313" key="2">
    <source>
        <dbReference type="EMBL" id="RCX32084.1"/>
    </source>
</evidence>